<evidence type="ECO:0000313" key="3">
    <source>
        <dbReference type="Proteomes" id="UP000777438"/>
    </source>
</evidence>
<accession>A0A9P8VVZ6</accession>
<dbReference type="PANTHER" id="PTHR38117">
    <property type="entry name" value="NACHT AND WD40 DOMAIN PROTEIN"/>
    <property type="match status" value="1"/>
</dbReference>
<evidence type="ECO:0000313" key="2">
    <source>
        <dbReference type="EMBL" id="KAH6880831.1"/>
    </source>
</evidence>
<feature type="domain" description="DUF7053" evidence="1">
    <location>
        <begin position="3"/>
        <end position="176"/>
    </location>
</feature>
<organism evidence="2 3">
    <name type="scientific">Thelonectria olida</name>
    <dbReference type="NCBI Taxonomy" id="1576542"/>
    <lineage>
        <taxon>Eukaryota</taxon>
        <taxon>Fungi</taxon>
        <taxon>Dikarya</taxon>
        <taxon>Ascomycota</taxon>
        <taxon>Pezizomycotina</taxon>
        <taxon>Sordariomycetes</taxon>
        <taxon>Hypocreomycetidae</taxon>
        <taxon>Hypocreales</taxon>
        <taxon>Nectriaceae</taxon>
        <taxon>Thelonectria</taxon>
    </lineage>
</organism>
<sequence length="186" mass="21036">MHSRHVLTASAALPSILPPHLVVESLQTYTPTLRHNFSITSFFHIHSDPNSIADDPFFGPWDNTIRTFYVHECTELVPGVSRRVSWPCVFQSTPNGARFRVTAPAGIKVWAEFTVRPRIESPTPSDSAVTSAINGGDDWELYDELVIEGNRIVMPFTLPYTQRVHQQICERLVDEVFRDYVNAVTP</sequence>
<dbReference type="EMBL" id="JAGPYM010000025">
    <property type="protein sequence ID" value="KAH6880831.1"/>
    <property type="molecule type" value="Genomic_DNA"/>
</dbReference>
<dbReference type="AlphaFoldDB" id="A0A9P8VVZ6"/>
<comment type="caution">
    <text evidence="2">The sequence shown here is derived from an EMBL/GenBank/DDBJ whole genome shotgun (WGS) entry which is preliminary data.</text>
</comment>
<keyword evidence="3" id="KW-1185">Reference proteome</keyword>
<dbReference type="PANTHER" id="PTHR38117:SF1">
    <property type="entry name" value="DUF3074 DOMAIN-CONTAINING PROTEIN"/>
    <property type="match status" value="1"/>
</dbReference>
<dbReference type="Pfam" id="PF23155">
    <property type="entry name" value="DUF7053"/>
    <property type="match status" value="1"/>
</dbReference>
<evidence type="ECO:0000259" key="1">
    <source>
        <dbReference type="Pfam" id="PF23155"/>
    </source>
</evidence>
<dbReference type="InterPro" id="IPR055481">
    <property type="entry name" value="DUF7053"/>
</dbReference>
<gene>
    <name evidence="2" type="ORF">B0T10DRAFT_519250</name>
</gene>
<dbReference type="OrthoDB" id="4276610at2759"/>
<dbReference type="Proteomes" id="UP000777438">
    <property type="component" value="Unassembled WGS sequence"/>
</dbReference>
<protein>
    <recommendedName>
        <fullName evidence="1">DUF7053 domain-containing protein</fullName>
    </recommendedName>
</protein>
<proteinExistence type="predicted"/>
<reference evidence="2 3" key="1">
    <citation type="journal article" date="2021" name="Nat. Commun.">
        <title>Genetic determinants of endophytism in the Arabidopsis root mycobiome.</title>
        <authorList>
            <person name="Mesny F."/>
            <person name="Miyauchi S."/>
            <person name="Thiergart T."/>
            <person name="Pickel B."/>
            <person name="Atanasova L."/>
            <person name="Karlsson M."/>
            <person name="Huettel B."/>
            <person name="Barry K.W."/>
            <person name="Haridas S."/>
            <person name="Chen C."/>
            <person name="Bauer D."/>
            <person name="Andreopoulos W."/>
            <person name="Pangilinan J."/>
            <person name="LaButti K."/>
            <person name="Riley R."/>
            <person name="Lipzen A."/>
            <person name="Clum A."/>
            <person name="Drula E."/>
            <person name="Henrissat B."/>
            <person name="Kohler A."/>
            <person name="Grigoriev I.V."/>
            <person name="Martin F.M."/>
            <person name="Hacquard S."/>
        </authorList>
    </citation>
    <scope>NUCLEOTIDE SEQUENCE [LARGE SCALE GENOMIC DNA]</scope>
    <source>
        <strain evidence="2 3">MPI-CAGE-CH-0241</strain>
    </source>
</reference>
<name>A0A9P8VVZ6_9HYPO</name>